<name>G0R3V2_ICHMU</name>
<evidence type="ECO:0000256" key="1">
    <source>
        <dbReference type="SAM" id="Phobius"/>
    </source>
</evidence>
<dbReference type="Proteomes" id="UP000008983">
    <property type="component" value="Unassembled WGS sequence"/>
</dbReference>
<accession>G0R3V2</accession>
<dbReference type="RefSeq" id="XP_004027204.1">
    <property type="nucleotide sequence ID" value="XM_004027155.1"/>
</dbReference>
<evidence type="ECO:0000313" key="3">
    <source>
        <dbReference type="Proteomes" id="UP000008983"/>
    </source>
</evidence>
<feature type="transmembrane region" description="Helical" evidence="1">
    <location>
        <begin position="40"/>
        <end position="60"/>
    </location>
</feature>
<reference evidence="2 3" key="1">
    <citation type="submission" date="2011-07" db="EMBL/GenBank/DDBJ databases">
        <authorList>
            <person name="Coyne R."/>
            <person name="Brami D."/>
            <person name="Johnson J."/>
            <person name="Hostetler J."/>
            <person name="Hannick L."/>
            <person name="Clark T."/>
            <person name="Cassidy-Hanley D."/>
            <person name="Inman J."/>
        </authorList>
    </citation>
    <scope>NUCLEOTIDE SEQUENCE [LARGE SCALE GENOMIC DNA]</scope>
    <source>
        <strain evidence="2 3">G5</strain>
    </source>
</reference>
<organism evidence="2 3">
    <name type="scientific">Ichthyophthirius multifiliis</name>
    <name type="common">White spot disease agent</name>
    <name type="synonym">Ich</name>
    <dbReference type="NCBI Taxonomy" id="5932"/>
    <lineage>
        <taxon>Eukaryota</taxon>
        <taxon>Sar</taxon>
        <taxon>Alveolata</taxon>
        <taxon>Ciliophora</taxon>
        <taxon>Intramacronucleata</taxon>
        <taxon>Oligohymenophorea</taxon>
        <taxon>Hymenostomatida</taxon>
        <taxon>Ophryoglenina</taxon>
        <taxon>Ichthyophthirius</taxon>
    </lineage>
</organism>
<gene>
    <name evidence="2" type="ORF">IMG5_187640</name>
</gene>
<keyword evidence="1" id="KW-1133">Transmembrane helix</keyword>
<evidence type="ECO:0008006" key="4">
    <source>
        <dbReference type="Google" id="ProtNLM"/>
    </source>
</evidence>
<sequence>MLRISFTCQIDQMKINIYLIQNQQELQMFYSFCTLTMNSIVQLLLLGTCVLLVLMCILAFQEQLLHFMDLNMQTQFFFFFNFKKQIIREVLMKLYQECQNKLEKKKTFHNLFKMQKTESNYFSDLDIEYIKVMTQEQKLQKKQRKKYLKLLEKNLLSKLLWNWKKQHFKMNIL</sequence>
<dbReference type="InParanoid" id="G0R3V2"/>
<dbReference type="GeneID" id="14903924"/>
<proteinExistence type="predicted"/>
<dbReference type="EMBL" id="GL984313">
    <property type="protein sequence ID" value="EGR27859.1"/>
    <property type="molecule type" value="Genomic_DNA"/>
</dbReference>
<evidence type="ECO:0000313" key="2">
    <source>
        <dbReference type="EMBL" id="EGR27859.1"/>
    </source>
</evidence>
<keyword evidence="3" id="KW-1185">Reference proteome</keyword>
<keyword evidence="1" id="KW-0812">Transmembrane</keyword>
<protein>
    <recommendedName>
        <fullName evidence="4">Transmembrane protein</fullName>
    </recommendedName>
</protein>
<keyword evidence="1" id="KW-0472">Membrane</keyword>
<dbReference type="AlphaFoldDB" id="G0R3V2"/>